<dbReference type="PANTHER" id="PTHR42852">
    <property type="entry name" value="THIOL:DISULFIDE INTERCHANGE PROTEIN DSBE"/>
    <property type="match status" value="1"/>
</dbReference>
<protein>
    <recommendedName>
        <fullName evidence="6">Thioredoxin domain-containing protein</fullName>
    </recommendedName>
</protein>
<dbReference type="Pfam" id="PF13905">
    <property type="entry name" value="Thioredoxin_8"/>
    <property type="match status" value="1"/>
</dbReference>
<dbReference type="AlphaFoldDB" id="A0A2S1YQ23"/>
<dbReference type="InterPro" id="IPR036249">
    <property type="entry name" value="Thioredoxin-like_sf"/>
</dbReference>
<dbReference type="CDD" id="cd02966">
    <property type="entry name" value="TlpA_like_family"/>
    <property type="match status" value="1"/>
</dbReference>
<organism evidence="7 8">
    <name type="scientific">Flavobacterium crocinum</name>
    <dbReference type="NCBI Taxonomy" id="2183896"/>
    <lineage>
        <taxon>Bacteria</taxon>
        <taxon>Pseudomonadati</taxon>
        <taxon>Bacteroidota</taxon>
        <taxon>Flavobacteriia</taxon>
        <taxon>Flavobacteriales</taxon>
        <taxon>Flavobacteriaceae</taxon>
        <taxon>Flavobacterium</taxon>
    </lineage>
</organism>
<proteinExistence type="predicted"/>
<evidence type="ECO:0000313" key="8">
    <source>
        <dbReference type="Proteomes" id="UP000245250"/>
    </source>
</evidence>
<evidence type="ECO:0000313" key="7">
    <source>
        <dbReference type="EMBL" id="AWK06214.1"/>
    </source>
</evidence>
<feature type="chain" id="PRO_5015733030" description="Thioredoxin domain-containing protein" evidence="5">
    <location>
        <begin position="25"/>
        <end position="622"/>
    </location>
</feature>
<dbReference type="InterPro" id="IPR050553">
    <property type="entry name" value="Thioredoxin_ResA/DsbE_sf"/>
</dbReference>
<dbReference type="RefSeq" id="WP_109193631.1">
    <property type="nucleotide sequence ID" value="NZ_CP029255.1"/>
</dbReference>
<keyword evidence="8" id="KW-1185">Reference proteome</keyword>
<dbReference type="Proteomes" id="UP000245250">
    <property type="component" value="Chromosome"/>
</dbReference>
<comment type="subcellular location">
    <subcellularLocation>
        <location evidence="1">Cell envelope</location>
    </subcellularLocation>
</comment>
<keyword evidence="2" id="KW-0201">Cytochrome c-type biogenesis</keyword>
<dbReference type="PROSITE" id="PS51352">
    <property type="entry name" value="THIOREDOXIN_2"/>
    <property type="match status" value="1"/>
</dbReference>
<dbReference type="PANTHER" id="PTHR42852:SF6">
    <property type="entry name" value="THIOL:DISULFIDE INTERCHANGE PROTEIN DSBE"/>
    <property type="match status" value="1"/>
</dbReference>
<dbReference type="EMBL" id="CP029255">
    <property type="protein sequence ID" value="AWK06214.1"/>
    <property type="molecule type" value="Genomic_DNA"/>
</dbReference>
<feature type="signal peptide" evidence="5">
    <location>
        <begin position="1"/>
        <end position="24"/>
    </location>
</feature>
<evidence type="ECO:0000256" key="5">
    <source>
        <dbReference type="SAM" id="SignalP"/>
    </source>
</evidence>
<sequence>MKIKKVRLLLVFMTLSLFIPEVNGQTANKKNNKIADVSKEKTAVAVEVPKEIEEWMNSEFLKIKKQPIADFNSSDFYNKTNGRLIGYINGYNKNLGFTTGIVYWINEITSEDLPAVIQIHPDGRFEADLPLSYPIYLNAIIKDVSIPLYIEPGQVVACIVDIKDLLPVSDNSKFKKVFYKGTLEQINNDLLNFDYNIIDFEDTERKINSLPAEDFKSNQFAEQKENLESLDNYIKSHQFSSKAAVIIKNDIYLKTAINLFEFPQIKFRSLAHPDKKAVNTLDNSFYNFLKEFPLNDQSLLVSSLFGTFENLFEFSQPFSVEPSREIFRVTPEKNILAYLDEQAVKISKEDRELLNAIYNSSNASKTVVENRENKVKQFREKYRKEVELYNEKYVMPLVNANSLNIAKEYSRLRDSVVTNVLGLQHNLVYDITKVRKLKFDTSRADRKKAMTYWENQKKEITTPFVIEEGNVLLNQVFPSESSKAYVLPPGKATDIFNKIINPFKGKILFVDFWSTSCAPCVGNIKNMKEIRRKYEGNKDFEFLFITEETESPLSGYSKFIKDQELKNSFRLSVDDYNYLRQLFKFEAIPKYFVIDKKGNVLIDGFQMHNFEFELKSVLELGK</sequence>
<dbReference type="InterPro" id="IPR013766">
    <property type="entry name" value="Thioredoxin_domain"/>
</dbReference>
<keyword evidence="4" id="KW-0676">Redox-active center</keyword>
<gene>
    <name evidence="7" type="ORF">HYN56_19070</name>
</gene>
<keyword evidence="5" id="KW-0732">Signal</keyword>
<dbReference type="SUPFAM" id="SSF52833">
    <property type="entry name" value="Thioredoxin-like"/>
    <property type="match status" value="1"/>
</dbReference>
<dbReference type="GO" id="GO:0030313">
    <property type="term" value="C:cell envelope"/>
    <property type="evidence" value="ECO:0007669"/>
    <property type="project" value="UniProtKB-SubCell"/>
</dbReference>
<dbReference type="InterPro" id="IPR012336">
    <property type="entry name" value="Thioredoxin-like_fold"/>
</dbReference>
<accession>A0A2S1YQ23</accession>
<reference evidence="7 8" key="1">
    <citation type="submission" date="2018-05" db="EMBL/GenBank/DDBJ databases">
        <title>Genome sequencing of Flavobacterium sp. HYN0056.</title>
        <authorList>
            <person name="Yi H."/>
            <person name="Baek C."/>
        </authorList>
    </citation>
    <scope>NUCLEOTIDE SEQUENCE [LARGE SCALE GENOMIC DNA]</scope>
    <source>
        <strain evidence="7 8">HYN0056</strain>
    </source>
</reference>
<evidence type="ECO:0000256" key="2">
    <source>
        <dbReference type="ARBA" id="ARBA00022748"/>
    </source>
</evidence>
<evidence type="ECO:0000259" key="6">
    <source>
        <dbReference type="PROSITE" id="PS51352"/>
    </source>
</evidence>
<dbReference type="Gene3D" id="3.40.30.10">
    <property type="entry name" value="Glutaredoxin"/>
    <property type="match status" value="1"/>
</dbReference>
<evidence type="ECO:0000256" key="3">
    <source>
        <dbReference type="ARBA" id="ARBA00023157"/>
    </source>
</evidence>
<dbReference type="KEGG" id="fcr:HYN56_19070"/>
<evidence type="ECO:0000256" key="1">
    <source>
        <dbReference type="ARBA" id="ARBA00004196"/>
    </source>
</evidence>
<dbReference type="GO" id="GO:0017004">
    <property type="term" value="P:cytochrome complex assembly"/>
    <property type="evidence" value="ECO:0007669"/>
    <property type="project" value="UniProtKB-KW"/>
</dbReference>
<evidence type="ECO:0000256" key="4">
    <source>
        <dbReference type="ARBA" id="ARBA00023284"/>
    </source>
</evidence>
<name>A0A2S1YQ23_9FLAO</name>
<dbReference type="OrthoDB" id="1096670at2"/>
<keyword evidence="3" id="KW-1015">Disulfide bond</keyword>
<feature type="domain" description="Thioredoxin" evidence="6">
    <location>
        <begin position="471"/>
        <end position="622"/>
    </location>
</feature>